<dbReference type="PANTHER" id="PTHR48081">
    <property type="entry name" value="AB HYDROLASE SUPERFAMILY PROTEIN C4A8.06C"/>
    <property type="match status" value="1"/>
</dbReference>
<sequence length="316" mass="34874">MDSPYAPAWNEFLRELNDPLLMPSSTVDGLFRDSERNAQKLLAKYNLPPPDTTVSTEDITLQDVWVRIYTPASPSGHEPITIFMHGGGWIMGSVDHEDAACRRMCRATRLKIVSIGYRLAPQFKFPTGLEDCVRATLWTLAQFGVGSVVLAGGSAGANLAFGVALKLIDAGLGERVKGVVALVPCTVHPDAVPADKKASFTAWEDCANSTVNTRAAMECFLEAYRPPPSDTYFSVLLHPRLKDLRKVYIVECGTDTLRDDARLMKEALEEAQVPVRYDAYPGFPHYFWSYPSPVLAAASEEFHENLFLALEWANGS</sequence>
<evidence type="ECO:0000259" key="2">
    <source>
        <dbReference type="Pfam" id="PF07859"/>
    </source>
</evidence>
<dbReference type="OMA" id="DHEDAAC"/>
<organism evidence="3 4">
    <name type="scientific">Aspergillus clavatus (strain ATCC 1007 / CBS 513.65 / DSM 816 / NCTC 3887 / NRRL 1 / QM 1276 / 107)</name>
    <dbReference type="NCBI Taxonomy" id="344612"/>
    <lineage>
        <taxon>Eukaryota</taxon>
        <taxon>Fungi</taxon>
        <taxon>Dikarya</taxon>
        <taxon>Ascomycota</taxon>
        <taxon>Pezizomycotina</taxon>
        <taxon>Eurotiomycetes</taxon>
        <taxon>Eurotiomycetidae</taxon>
        <taxon>Eurotiales</taxon>
        <taxon>Aspergillaceae</taxon>
        <taxon>Aspergillus</taxon>
        <taxon>Aspergillus subgen. Fumigati</taxon>
    </lineage>
</organism>
<evidence type="ECO:0000313" key="4">
    <source>
        <dbReference type="Proteomes" id="UP000006701"/>
    </source>
</evidence>
<dbReference type="Proteomes" id="UP000006701">
    <property type="component" value="Unassembled WGS sequence"/>
</dbReference>
<proteinExistence type="predicted"/>
<keyword evidence="1 3" id="KW-0378">Hydrolase</keyword>
<reference evidence="3 4" key="1">
    <citation type="journal article" date="2008" name="PLoS Genet.">
        <title>Genomic islands in the pathogenic filamentous fungus Aspergillus fumigatus.</title>
        <authorList>
            <person name="Fedorova N.D."/>
            <person name="Khaldi N."/>
            <person name="Joardar V.S."/>
            <person name="Maiti R."/>
            <person name="Amedeo P."/>
            <person name="Anderson M.J."/>
            <person name="Crabtree J."/>
            <person name="Silva J.C."/>
            <person name="Badger J.H."/>
            <person name="Albarraq A."/>
            <person name="Angiuoli S."/>
            <person name="Bussey H."/>
            <person name="Bowyer P."/>
            <person name="Cotty P.J."/>
            <person name="Dyer P.S."/>
            <person name="Egan A."/>
            <person name="Galens K."/>
            <person name="Fraser-Liggett C.M."/>
            <person name="Haas B.J."/>
            <person name="Inman J.M."/>
            <person name="Kent R."/>
            <person name="Lemieux S."/>
            <person name="Malavazi I."/>
            <person name="Orvis J."/>
            <person name="Roemer T."/>
            <person name="Ronning C.M."/>
            <person name="Sundaram J.P."/>
            <person name="Sutton G."/>
            <person name="Turner G."/>
            <person name="Venter J.C."/>
            <person name="White O.R."/>
            <person name="Whitty B.R."/>
            <person name="Youngman P."/>
            <person name="Wolfe K.H."/>
            <person name="Goldman G.H."/>
            <person name="Wortman J.R."/>
            <person name="Jiang B."/>
            <person name="Denning D.W."/>
            <person name="Nierman W.C."/>
        </authorList>
    </citation>
    <scope>NUCLEOTIDE SEQUENCE [LARGE SCALE GENOMIC DNA]</scope>
    <source>
        <strain evidence="4">ATCC 1007 / CBS 513.65 / DSM 816 / NCTC 3887 / NRRL 1</strain>
    </source>
</reference>
<dbReference type="AlphaFoldDB" id="A1CCP8"/>
<keyword evidence="4" id="KW-1185">Reference proteome</keyword>
<protein>
    <submittedName>
        <fullName evidence="3">Alpha/beta hydrolase fold protein</fullName>
    </submittedName>
</protein>
<gene>
    <name evidence="3" type="ORF">ACLA_062700</name>
</gene>
<dbReference type="InterPro" id="IPR029058">
    <property type="entry name" value="AB_hydrolase_fold"/>
</dbReference>
<dbReference type="PANTHER" id="PTHR48081:SF8">
    <property type="entry name" value="ALPHA_BETA HYDROLASE FOLD-3 DOMAIN-CONTAINING PROTEIN-RELATED"/>
    <property type="match status" value="1"/>
</dbReference>
<feature type="domain" description="Alpha/beta hydrolase fold-3" evidence="2">
    <location>
        <begin position="82"/>
        <end position="288"/>
    </location>
</feature>
<dbReference type="VEuPathDB" id="FungiDB:ACLA_062700"/>
<dbReference type="RefSeq" id="XP_001273731.1">
    <property type="nucleotide sequence ID" value="XM_001273730.1"/>
</dbReference>
<dbReference type="HOGENOM" id="CLU_012494_6_3_1"/>
<evidence type="ECO:0000313" key="3">
    <source>
        <dbReference type="EMBL" id="EAW12305.1"/>
    </source>
</evidence>
<evidence type="ECO:0000256" key="1">
    <source>
        <dbReference type="ARBA" id="ARBA00022801"/>
    </source>
</evidence>
<dbReference type="EMBL" id="DS027050">
    <property type="protein sequence ID" value="EAW12305.1"/>
    <property type="molecule type" value="Genomic_DNA"/>
</dbReference>
<dbReference type="Gene3D" id="3.40.50.1820">
    <property type="entry name" value="alpha/beta hydrolase"/>
    <property type="match status" value="1"/>
</dbReference>
<dbReference type="InterPro" id="IPR050300">
    <property type="entry name" value="GDXG_lipolytic_enzyme"/>
</dbReference>
<dbReference type="InterPro" id="IPR013094">
    <property type="entry name" value="AB_hydrolase_3"/>
</dbReference>
<dbReference type="eggNOG" id="KOG1515">
    <property type="taxonomic scope" value="Eukaryota"/>
</dbReference>
<dbReference type="GeneID" id="4706014"/>
<name>A1CCP8_ASPCL</name>
<dbReference type="SUPFAM" id="SSF53474">
    <property type="entry name" value="alpha/beta-Hydrolases"/>
    <property type="match status" value="1"/>
</dbReference>
<dbReference type="KEGG" id="act:ACLA_062700"/>
<dbReference type="OrthoDB" id="408631at2759"/>
<accession>A1CCP8</accession>
<dbReference type="Pfam" id="PF07859">
    <property type="entry name" value="Abhydrolase_3"/>
    <property type="match status" value="1"/>
</dbReference>
<dbReference type="STRING" id="344612.A1CCP8"/>
<dbReference type="GO" id="GO:0016787">
    <property type="term" value="F:hydrolase activity"/>
    <property type="evidence" value="ECO:0007669"/>
    <property type="project" value="UniProtKB-KW"/>
</dbReference>